<comment type="caution">
    <text evidence="5">The sequence shown here is derived from an EMBL/GenBank/DDBJ whole genome shotgun (WGS) entry which is preliminary data.</text>
</comment>
<evidence type="ECO:0000256" key="3">
    <source>
        <dbReference type="PROSITE-ProRule" id="PRU00492"/>
    </source>
</evidence>
<reference evidence="5 6" key="1">
    <citation type="journal article" date="2016" name="Nat. Commun.">
        <title>Thousands of microbial genomes shed light on interconnected biogeochemical processes in an aquifer system.</title>
        <authorList>
            <person name="Anantharaman K."/>
            <person name="Brown C.T."/>
            <person name="Hug L.A."/>
            <person name="Sharon I."/>
            <person name="Castelle C.J."/>
            <person name="Probst A.J."/>
            <person name="Thomas B.C."/>
            <person name="Singh A."/>
            <person name="Wilkins M.J."/>
            <person name="Karaoz U."/>
            <person name="Brodie E.L."/>
            <person name="Williams K.H."/>
            <person name="Hubbard S.S."/>
            <person name="Banfield J.F."/>
        </authorList>
    </citation>
    <scope>NUCLEOTIDE SEQUENCE [LARGE SCALE GENOMIC DNA]</scope>
</reference>
<dbReference type="AlphaFoldDB" id="A0A1G1XN78"/>
<evidence type="ECO:0000256" key="2">
    <source>
        <dbReference type="ARBA" id="ARBA00022840"/>
    </source>
</evidence>
<dbReference type="GO" id="GO:0005524">
    <property type="term" value="F:ATP binding"/>
    <property type="evidence" value="ECO:0007669"/>
    <property type="project" value="UniProtKB-UniRule"/>
</dbReference>
<proteinExistence type="predicted"/>
<feature type="domain" description="ATP-cone" evidence="4">
    <location>
        <begin position="1"/>
        <end position="91"/>
    </location>
</feature>
<gene>
    <name evidence="5" type="ORF">A2570_00090</name>
</gene>
<evidence type="ECO:0000313" key="5">
    <source>
        <dbReference type="EMBL" id="OGY41030.1"/>
    </source>
</evidence>
<evidence type="ECO:0000256" key="1">
    <source>
        <dbReference type="ARBA" id="ARBA00022741"/>
    </source>
</evidence>
<name>A0A1G1XN78_9BACT</name>
<keyword evidence="1 3" id="KW-0547">Nucleotide-binding</keyword>
<dbReference type="Pfam" id="PF03477">
    <property type="entry name" value="ATP-cone"/>
    <property type="match status" value="1"/>
</dbReference>
<accession>A0A1G1XN78</accession>
<dbReference type="Proteomes" id="UP000178570">
    <property type="component" value="Unassembled WGS sequence"/>
</dbReference>
<protein>
    <recommendedName>
        <fullName evidence="4">ATP-cone domain-containing protein</fullName>
    </recommendedName>
</protein>
<evidence type="ECO:0000259" key="4">
    <source>
        <dbReference type="PROSITE" id="PS51161"/>
    </source>
</evidence>
<dbReference type="EMBL" id="MHHY01000001">
    <property type="protein sequence ID" value="OGY41030.1"/>
    <property type="molecule type" value="Genomic_DNA"/>
</dbReference>
<dbReference type="STRING" id="1797529.A2570_00090"/>
<organism evidence="5 6">
    <name type="scientific">Candidatus Brennerbacteria bacterium RIFOXYD1_FULL_41_16</name>
    <dbReference type="NCBI Taxonomy" id="1797529"/>
    <lineage>
        <taxon>Bacteria</taxon>
        <taxon>Candidatus Brenneribacteriota</taxon>
    </lineage>
</organism>
<evidence type="ECO:0000313" key="6">
    <source>
        <dbReference type="Proteomes" id="UP000178570"/>
    </source>
</evidence>
<dbReference type="InterPro" id="IPR005144">
    <property type="entry name" value="ATP-cone_dom"/>
</dbReference>
<keyword evidence="2 3" id="KW-0067">ATP-binding</keyword>
<dbReference type="PROSITE" id="PS51161">
    <property type="entry name" value="ATP_CONE"/>
    <property type="match status" value="1"/>
</dbReference>
<sequence>MKVLKRDGSQEEFDVEKLKISIVAAAKDAEVDSSQFAESVAQTVAQGFSGKDQIGFSEIRDAVLVELAKVAPTAVEAWKNHEKGVKGLLTQ</sequence>